<accession>A0A3S9HHX6</accession>
<dbReference type="AlphaFoldDB" id="A0A3S9HHX6"/>
<dbReference type="RefSeq" id="WP_126127095.1">
    <property type="nucleotide sequence ID" value="NZ_CP034464.1"/>
</dbReference>
<evidence type="ECO:0000313" key="1">
    <source>
        <dbReference type="EMBL" id="AZP11710.1"/>
    </source>
</evidence>
<dbReference type="OrthoDB" id="8781957at2"/>
<evidence type="ECO:0000313" key="2">
    <source>
        <dbReference type="Proteomes" id="UP000275663"/>
    </source>
</evidence>
<sequence>MKTESSSSRQSHRKHGKLSVLSVLALSLLMVAAGAQITSASFNEKIPTVQISAKRMSVDEKIAYDTAGLTIPTVVLTATRLSSEQKLAMDLANPSTRPSLAQKIAKWRQHG</sequence>
<gene>
    <name evidence="1" type="ORF">EJN92_06695</name>
</gene>
<keyword evidence="2" id="KW-1185">Reference proteome</keyword>
<reference evidence="1 2" key="1">
    <citation type="journal article" date="2011" name="Int. J. Syst. Evol. Microbiol.">
        <title>Description of Undibacterium oligocarboniphilum sp. nov., isolated from purified water, and Undibacterium pigrum strain CCUG 49012 as the type strain of Undibacterium parvum sp. nov., and emended descriptions of the genus Undibacterium and the species Undibacterium pigrum.</title>
        <authorList>
            <person name="Eder W."/>
            <person name="Wanner G."/>
            <person name="Ludwig W."/>
            <person name="Busse H.J."/>
            <person name="Ziemke-Kageler F."/>
            <person name="Lang E."/>
        </authorList>
    </citation>
    <scope>NUCLEOTIDE SEQUENCE [LARGE SCALE GENOMIC DNA]</scope>
    <source>
        <strain evidence="1 2">DSM 23061</strain>
    </source>
</reference>
<organism evidence="1 2">
    <name type="scientific">Undibacterium parvum</name>
    <dbReference type="NCBI Taxonomy" id="401471"/>
    <lineage>
        <taxon>Bacteria</taxon>
        <taxon>Pseudomonadati</taxon>
        <taxon>Pseudomonadota</taxon>
        <taxon>Betaproteobacteria</taxon>
        <taxon>Burkholderiales</taxon>
        <taxon>Oxalobacteraceae</taxon>
        <taxon>Undibacterium</taxon>
    </lineage>
</organism>
<dbReference type="Proteomes" id="UP000275663">
    <property type="component" value="Chromosome"/>
</dbReference>
<proteinExistence type="predicted"/>
<dbReference type="EMBL" id="CP034464">
    <property type="protein sequence ID" value="AZP11710.1"/>
    <property type="molecule type" value="Genomic_DNA"/>
</dbReference>
<name>A0A3S9HHX6_9BURK</name>
<dbReference type="KEGG" id="upv:EJN92_06695"/>
<protein>
    <submittedName>
        <fullName evidence="1">Uncharacterized protein</fullName>
    </submittedName>
</protein>